<dbReference type="SUPFAM" id="SSF46785">
    <property type="entry name" value="Winged helix' DNA-binding domain"/>
    <property type="match status" value="1"/>
</dbReference>
<keyword evidence="4" id="KW-0804">Transcription</keyword>
<dbReference type="Gene3D" id="1.10.4040.10">
    <property type="entry name" value="Penicillinase repressor domain"/>
    <property type="match status" value="1"/>
</dbReference>
<dbReference type="PIRSF" id="PIRSF019455">
    <property type="entry name" value="CopR_AtkY"/>
    <property type="match status" value="1"/>
</dbReference>
<proteinExistence type="inferred from homology"/>
<dbReference type="InterPro" id="IPR005650">
    <property type="entry name" value="BlaI_family"/>
</dbReference>
<keyword evidence="2" id="KW-0805">Transcription regulation</keyword>
<protein>
    <submittedName>
        <fullName evidence="5">Transcriptional regulator</fullName>
    </submittedName>
</protein>
<evidence type="ECO:0000256" key="4">
    <source>
        <dbReference type="ARBA" id="ARBA00023163"/>
    </source>
</evidence>
<dbReference type="InterPro" id="IPR036390">
    <property type="entry name" value="WH_DNA-bd_sf"/>
</dbReference>
<evidence type="ECO:0000256" key="3">
    <source>
        <dbReference type="ARBA" id="ARBA00023125"/>
    </source>
</evidence>
<gene>
    <name evidence="5" type="ORF">BEP19_00575</name>
</gene>
<dbReference type="EMBL" id="MCHY01000001">
    <property type="protein sequence ID" value="RKD27100.1"/>
    <property type="molecule type" value="Genomic_DNA"/>
</dbReference>
<dbReference type="InterPro" id="IPR036388">
    <property type="entry name" value="WH-like_DNA-bd_sf"/>
</dbReference>
<dbReference type="OrthoDB" id="1849040at2"/>
<dbReference type="AlphaFoldDB" id="A0A419SRF6"/>
<sequence>MSMPNISESEWEIMKVIWRNHPITANQITELLPEDIGWSDQTVRTFINRLMKKKAIGFEREGRSYNYYPLVSEEECVKSESNSFLKRVFDGATHLMMTNFIEHADLSDQEIEQLKKALLEKQDQGQKKRSDE</sequence>
<name>A0A419SRF6_9BACL</name>
<evidence type="ECO:0000313" key="5">
    <source>
        <dbReference type="EMBL" id="RKD27100.1"/>
    </source>
</evidence>
<evidence type="ECO:0000256" key="2">
    <source>
        <dbReference type="ARBA" id="ARBA00023015"/>
    </source>
</evidence>
<keyword evidence="6" id="KW-1185">Reference proteome</keyword>
<dbReference type="GO" id="GO:0045892">
    <property type="term" value="P:negative regulation of DNA-templated transcription"/>
    <property type="evidence" value="ECO:0007669"/>
    <property type="project" value="InterPro"/>
</dbReference>
<evidence type="ECO:0000313" key="6">
    <source>
        <dbReference type="Proteomes" id="UP000284219"/>
    </source>
</evidence>
<comment type="similarity">
    <text evidence="1">Belongs to the BlaI transcriptional regulatory family.</text>
</comment>
<reference evidence="5 6" key="1">
    <citation type="submission" date="2016-08" db="EMBL/GenBank/DDBJ databases">
        <title>Novel Firmicute Genomes.</title>
        <authorList>
            <person name="Poppleton D.I."/>
            <person name="Gribaldo S."/>
        </authorList>
    </citation>
    <scope>NUCLEOTIDE SEQUENCE [LARGE SCALE GENOMIC DNA]</scope>
    <source>
        <strain evidence="5 6">RAOx-1</strain>
    </source>
</reference>
<evidence type="ECO:0000256" key="1">
    <source>
        <dbReference type="ARBA" id="ARBA00011046"/>
    </source>
</evidence>
<organism evidence="5 6">
    <name type="scientific">Ammoniphilus oxalaticus</name>
    <dbReference type="NCBI Taxonomy" id="66863"/>
    <lineage>
        <taxon>Bacteria</taxon>
        <taxon>Bacillati</taxon>
        <taxon>Bacillota</taxon>
        <taxon>Bacilli</taxon>
        <taxon>Bacillales</taxon>
        <taxon>Paenibacillaceae</taxon>
        <taxon>Aneurinibacillus group</taxon>
        <taxon>Ammoniphilus</taxon>
    </lineage>
</organism>
<accession>A0A419SRF6</accession>
<dbReference type="Gene3D" id="1.10.10.10">
    <property type="entry name" value="Winged helix-like DNA-binding domain superfamily/Winged helix DNA-binding domain"/>
    <property type="match status" value="1"/>
</dbReference>
<dbReference type="Proteomes" id="UP000284219">
    <property type="component" value="Unassembled WGS sequence"/>
</dbReference>
<comment type="caution">
    <text evidence="5">The sequence shown here is derived from an EMBL/GenBank/DDBJ whole genome shotgun (WGS) entry which is preliminary data.</text>
</comment>
<dbReference type="Pfam" id="PF03965">
    <property type="entry name" value="Penicillinase_R"/>
    <property type="match status" value="1"/>
</dbReference>
<keyword evidence="3" id="KW-0238">DNA-binding</keyword>
<dbReference type="GO" id="GO:0003677">
    <property type="term" value="F:DNA binding"/>
    <property type="evidence" value="ECO:0007669"/>
    <property type="project" value="UniProtKB-KW"/>
</dbReference>
<dbReference type="RefSeq" id="WP_120187922.1">
    <property type="nucleotide sequence ID" value="NZ_MCHY01000001.1"/>
</dbReference>